<evidence type="ECO:0000256" key="3">
    <source>
        <dbReference type="ARBA" id="ARBA00022801"/>
    </source>
</evidence>
<keyword evidence="2 9" id="KW-0645">Protease</keyword>
<evidence type="ECO:0000256" key="2">
    <source>
        <dbReference type="ARBA" id="ARBA00022670"/>
    </source>
</evidence>
<dbReference type="GO" id="GO:0009532">
    <property type="term" value="C:plastid stroma"/>
    <property type="evidence" value="ECO:0007669"/>
    <property type="project" value="UniProtKB-ARBA"/>
</dbReference>
<evidence type="ECO:0000256" key="6">
    <source>
        <dbReference type="PROSITE-ProRule" id="PRU10086"/>
    </source>
</evidence>
<dbReference type="GO" id="GO:0004252">
    <property type="term" value="F:serine-type endopeptidase activity"/>
    <property type="evidence" value="ECO:0007669"/>
    <property type="project" value="UniProtKB-EC"/>
</dbReference>
<dbReference type="PANTHER" id="PTHR10381">
    <property type="entry name" value="ATP-DEPENDENT CLP PROTEASE PROTEOLYTIC SUBUNIT"/>
    <property type="match status" value="1"/>
</dbReference>
<dbReference type="GO" id="GO:0051117">
    <property type="term" value="F:ATPase binding"/>
    <property type="evidence" value="ECO:0007669"/>
    <property type="project" value="TreeGrafter"/>
</dbReference>
<dbReference type="EMBL" id="KE345262">
    <property type="protein sequence ID" value="EXB97349.1"/>
    <property type="molecule type" value="Genomic_DNA"/>
</dbReference>
<reference evidence="10" key="1">
    <citation type="submission" date="2013-01" db="EMBL/GenBank/DDBJ databases">
        <title>Draft Genome Sequence of a Mulberry Tree, Morus notabilis C.K. Schneid.</title>
        <authorList>
            <person name="He N."/>
            <person name="Zhao S."/>
        </authorList>
    </citation>
    <scope>NUCLEOTIDE SEQUENCE</scope>
</reference>
<evidence type="ECO:0000313" key="10">
    <source>
        <dbReference type="Proteomes" id="UP000030645"/>
    </source>
</evidence>
<gene>
    <name evidence="9" type="ORF">L484_024212</name>
</gene>
<organism evidence="9 10">
    <name type="scientific">Morus notabilis</name>
    <dbReference type="NCBI Taxonomy" id="981085"/>
    <lineage>
        <taxon>Eukaryota</taxon>
        <taxon>Viridiplantae</taxon>
        <taxon>Streptophyta</taxon>
        <taxon>Embryophyta</taxon>
        <taxon>Tracheophyta</taxon>
        <taxon>Spermatophyta</taxon>
        <taxon>Magnoliopsida</taxon>
        <taxon>eudicotyledons</taxon>
        <taxon>Gunneridae</taxon>
        <taxon>Pentapetalae</taxon>
        <taxon>rosids</taxon>
        <taxon>fabids</taxon>
        <taxon>Rosales</taxon>
        <taxon>Moraceae</taxon>
        <taxon>Moreae</taxon>
        <taxon>Morus</taxon>
    </lineage>
</organism>
<evidence type="ECO:0000256" key="1">
    <source>
        <dbReference type="ARBA" id="ARBA00007039"/>
    </source>
</evidence>
<proteinExistence type="inferred from homology"/>
<dbReference type="SUPFAM" id="SSF52096">
    <property type="entry name" value="ClpP/crotonase"/>
    <property type="match status" value="1"/>
</dbReference>
<evidence type="ECO:0000256" key="8">
    <source>
        <dbReference type="SAM" id="SignalP"/>
    </source>
</evidence>
<keyword evidence="10" id="KW-1185">Reference proteome</keyword>
<dbReference type="STRING" id="981085.W9RV91"/>
<dbReference type="Proteomes" id="UP000030645">
    <property type="component" value="Unassembled WGS sequence"/>
</dbReference>
<dbReference type="PANTHER" id="PTHR10381:SF8">
    <property type="entry name" value="ATP-DEPENDENT CLP PROTEASE PROTEOLYTIC SUBUNIT 6, CHLOROPLASTIC"/>
    <property type="match status" value="1"/>
</dbReference>
<keyword evidence="3" id="KW-0378">Hydrolase</keyword>
<dbReference type="GO" id="GO:0009368">
    <property type="term" value="C:endopeptidase Clp complex"/>
    <property type="evidence" value="ECO:0007669"/>
    <property type="project" value="TreeGrafter"/>
</dbReference>
<feature type="active site" evidence="6">
    <location>
        <position position="262"/>
    </location>
</feature>
<dbReference type="GO" id="GO:0004176">
    <property type="term" value="F:ATP-dependent peptidase activity"/>
    <property type="evidence" value="ECO:0007669"/>
    <property type="project" value="InterPro"/>
</dbReference>
<accession>W9RV91</accession>
<name>W9RV91_9ROSA</name>
<dbReference type="FunFam" id="3.90.226.10:FF:000035">
    <property type="entry name" value="ATP-dependent Clp protease proteolytic subunit"/>
    <property type="match status" value="1"/>
</dbReference>
<comment type="similarity">
    <text evidence="1 7">Belongs to the peptidase S14 family.</text>
</comment>
<dbReference type="InterPro" id="IPR029045">
    <property type="entry name" value="ClpP/crotonase-like_dom_sf"/>
</dbReference>
<dbReference type="PRINTS" id="PR00127">
    <property type="entry name" value="CLPPROTEASEP"/>
</dbReference>
<sequence length="333" mass="35969">MAFCNCFSILAFLAAFTFFDIDASFAARRLLQTTQPNLPPMPTFPPVQLPSIPSLAPQNNFLPLPANPPLVQPTIPTFSRVALPPLSAINPTSSTVSALSTPYGHFSPAGLSSKTSVSPLKLDETDFLDSSTSYGAIEAKKGNPPIMPAVMTPVGPLDLSTVLLRNRIIFIGQPVNSQVAQRVISQLVTLATIDEDADILVYLNCPGGSTYSVLAIYDCMSWIKPKVGTVCFGVAASQGALLLAGGEKGMRYSMPNARIMIHQPQSGCGGHVEDVRRQVNEAVQSRHKVDKMYAAFTGQPIEKVQQYTERDRFLSVSEAMEFGLIDGVLETEY</sequence>
<dbReference type="Pfam" id="PF00574">
    <property type="entry name" value="CLP_protease"/>
    <property type="match status" value="1"/>
</dbReference>
<dbReference type="HAMAP" id="MF_00444">
    <property type="entry name" value="ClpP"/>
    <property type="match status" value="1"/>
</dbReference>
<keyword evidence="4" id="KW-0720">Serine protease</keyword>
<feature type="signal peptide" evidence="8">
    <location>
        <begin position="1"/>
        <end position="26"/>
    </location>
</feature>
<keyword evidence="8" id="KW-0732">Signal</keyword>
<protein>
    <recommendedName>
        <fullName evidence="7">ATP-dependent Clp protease proteolytic subunit</fullName>
    </recommendedName>
</protein>
<feature type="chain" id="PRO_5004929912" description="ATP-dependent Clp protease proteolytic subunit" evidence="8">
    <location>
        <begin position="27"/>
        <end position="333"/>
    </location>
</feature>
<comment type="catalytic activity">
    <reaction evidence="5 6">
        <text>Hydrolysis of proteins to small peptides in the presence of ATP and magnesium. alpha-casein is the usual test substrate. In the absence of ATP, only oligopeptides shorter than five residues are hydrolyzed (such as succinyl-Leu-Tyr-|-NHMec, and Leu-Tyr-Leu-|-Tyr-Trp, in which cleavage of the -Tyr-|-Leu- and -Tyr-|-Trp bonds also occurs).</text>
        <dbReference type="EC" id="3.4.21.92"/>
    </reaction>
</comment>
<dbReference type="eggNOG" id="KOG0840">
    <property type="taxonomic scope" value="Eukaryota"/>
</dbReference>
<evidence type="ECO:0000313" key="9">
    <source>
        <dbReference type="EMBL" id="EXB97349.1"/>
    </source>
</evidence>
<dbReference type="PROSITE" id="PS00382">
    <property type="entry name" value="CLP_PROTEASE_HIS"/>
    <property type="match status" value="1"/>
</dbReference>
<dbReference type="InterPro" id="IPR033135">
    <property type="entry name" value="ClpP_His_AS"/>
</dbReference>
<dbReference type="InterPro" id="IPR023562">
    <property type="entry name" value="ClpP/TepA"/>
</dbReference>
<evidence type="ECO:0000256" key="4">
    <source>
        <dbReference type="ARBA" id="ARBA00022825"/>
    </source>
</evidence>
<dbReference type="Gene3D" id="3.90.226.10">
    <property type="entry name" value="2-enoyl-CoA Hydratase, Chain A, domain 1"/>
    <property type="match status" value="1"/>
</dbReference>
<evidence type="ECO:0000256" key="7">
    <source>
        <dbReference type="RuleBase" id="RU003567"/>
    </source>
</evidence>
<dbReference type="AlphaFoldDB" id="W9RV91"/>
<evidence type="ECO:0000256" key="5">
    <source>
        <dbReference type="ARBA" id="ARBA00034021"/>
    </source>
</evidence>
<dbReference type="InterPro" id="IPR001907">
    <property type="entry name" value="ClpP"/>
</dbReference>
<dbReference type="CDD" id="cd07017">
    <property type="entry name" value="S14_ClpP_2"/>
    <property type="match status" value="1"/>
</dbReference>
<dbReference type="GO" id="GO:0006515">
    <property type="term" value="P:protein quality control for misfolded or incompletely synthesized proteins"/>
    <property type="evidence" value="ECO:0007669"/>
    <property type="project" value="TreeGrafter"/>
</dbReference>